<proteinExistence type="predicted"/>
<evidence type="ECO:0000256" key="1">
    <source>
        <dbReference type="SAM" id="MobiDB-lite"/>
    </source>
</evidence>
<dbReference type="AlphaFoldDB" id="A0A8J8T997"/>
<keyword evidence="3" id="KW-1185">Reference proteome</keyword>
<sequence>MMYSREEAESRVLDQKASTSGKKEGNDSNQLITPIRKLNDSQIINNPMAAERKRSSMNIVDCDTPSPRRTLSNSIVGTLRYPVAGGPQTSSNQINQSSSPRVQPLKLS</sequence>
<protein>
    <submittedName>
        <fullName evidence="2">Uncharacterized protein</fullName>
    </submittedName>
</protein>
<gene>
    <name evidence="2" type="ORF">FGO68_gene12475</name>
</gene>
<feature type="compositionally biased region" description="Low complexity" evidence="1">
    <location>
        <begin position="90"/>
        <end position="99"/>
    </location>
</feature>
<organism evidence="2 3">
    <name type="scientific">Halteria grandinella</name>
    <dbReference type="NCBI Taxonomy" id="5974"/>
    <lineage>
        <taxon>Eukaryota</taxon>
        <taxon>Sar</taxon>
        <taxon>Alveolata</taxon>
        <taxon>Ciliophora</taxon>
        <taxon>Intramacronucleata</taxon>
        <taxon>Spirotrichea</taxon>
        <taxon>Stichotrichia</taxon>
        <taxon>Sporadotrichida</taxon>
        <taxon>Halteriidae</taxon>
        <taxon>Halteria</taxon>
    </lineage>
</organism>
<evidence type="ECO:0000313" key="2">
    <source>
        <dbReference type="EMBL" id="TNV86181.1"/>
    </source>
</evidence>
<name>A0A8J8T997_HALGN</name>
<feature type="region of interest" description="Disordered" evidence="1">
    <location>
        <begin position="1"/>
        <end position="108"/>
    </location>
</feature>
<comment type="caution">
    <text evidence="2">The sequence shown here is derived from an EMBL/GenBank/DDBJ whole genome shotgun (WGS) entry which is preliminary data.</text>
</comment>
<dbReference type="Proteomes" id="UP000785679">
    <property type="component" value="Unassembled WGS sequence"/>
</dbReference>
<feature type="compositionally biased region" description="Polar residues" evidence="1">
    <location>
        <begin position="67"/>
        <end position="76"/>
    </location>
</feature>
<evidence type="ECO:0000313" key="3">
    <source>
        <dbReference type="Proteomes" id="UP000785679"/>
    </source>
</evidence>
<accession>A0A8J8T997</accession>
<feature type="compositionally biased region" description="Basic and acidic residues" evidence="1">
    <location>
        <begin position="1"/>
        <end position="14"/>
    </location>
</feature>
<dbReference type="EMBL" id="RRYP01001253">
    <property type="protein sequence ID" value="TNV86181.1"/>
    <property type="molecule type" value="Genomic_DNA"/>
</dbReference>
<reference evidence="2" key="1">
    <citation type="submission" date="2019-06" db="EMBL/GenBank/DDBJ databases">
        <authorList>
            <person name="Zheng W."/>
        </authorList>
    </citation>
    <scope>NUCLEOTIDE SEQUENCE</scope>
    <source>
        <strain evidence="2">QDHG01</strain>
    </source>
</reference>